<accession>A0A1Y2HYY5</accession>
<organism evidence="1 2">
    <name type="scientific">Catenaria anguillulae PL171</name>
    <dbReference type="NCBI Taxonomy" id="765915"/>
    <lineage>
        <taxon>Eukaryota</taxon>
        <taxon>Fungi</taxon>
        <taxon>Fungi incertae sedis</taxon>
        <taxon>Blastocladiomycota</taxon>
        <taxon>Blastocladiomycetes</taxon>
        <taxon>Blastocladiales</taxon>
        <taxon>Catenariaceae</taxon>
        <taxon>Catenaria</taxon>
    </lineage>
</organism>
<dbReference type="AlphaFoldDB" id="A0A1Y2HYY5"/>
<dbReference type="EMBL" id="MCFL01000006">
    <property type="protein sequence ID" value="ORZ39164.1"/>
    <property type="molecule type" value="Genomic_DNA"/>
</dbReference>
<sequence>MDQVITDDSSPHKRPSLLPPALPIEAAELILFFSPLQFSLASLTGQHNSIHSICAAAFTCLPPHPSGYNGGFNFGSRSTFKTAFEYNRVNVLNWWANTAKLDAPAGDGNGKLDRTLFLTAVDIGLTDIDLTDLMKAGGKQELQAVEMWLLSDIEVTECASYLVCPRCEAGCSRALKAFLKGRGEHVQDFDDIAMDVCISVAVELGHVHVLEWLGREARWPLANDPEWACHYLRMDVLEWYKANKEWVDPGNSWVNELKCNGDGEPKILWGRQGEEIVKWLQANGLDPTGH</sequence>
<evidence type="ECO:0000313" key="2">
    <source>
        <dbReference type="Proteomes" id="UP000193411"/>
    </source>
</evidence>
<gene>
    <name evidence="1" type="ORF">BCR44DRAFT_396537</name>
</gene>
<dbReference type="Proteomes" id="UP000193411">
    <property type="component" value="Unassembled WGS sequence"/>
</dbReference>
<name>A0A1Y2HYY5_9FUNG</name>
<reference evidence="1 2" key="1">
    <citation type="submission" date="2016-07" db="EMBL/GenBank/DDBJ databases">
        <title>Pervasive Adenine N6-methylation of Active Genes in Fungi.</title>
        <authorList>
            <consortium name="DOE Joint Genome Institute"/>
            <person name="Mondo S.J."/>
            <person name="Dannebaum R.O."/>
            <person name="Kuo R.C."/>
            <person name="Labutti K."/>
            <person name="Haridas S."/>
            <person name="Kuo A."/>
            <person name="Salamov A."/>
            <person name="Ahrendt S.R."/>
            <person name="Lipzen A."/>
            <person name="Sullivan W."/>
            <person name="Andreopoulos W.B."/>
            <person name="Clum A."/>
            <person name="Lindquist E."/>
            <person name="Daum C."/>
            <person name="Ramamoorthy G.K."/>
            <person name="Gryganskyi A."/>
            <person name="Culley D."/>
            <person name="Magnuson J.K."/>
            <person name="James T.Y."/>
            <person name="O'Malley M.A."/>
            <person name="Stajich J.E."/>
            <person name="Spatafora J.W."/>
            <person name="Visel A."/>
            <person name="Grigoriev I.V."/>
        </authorList>
    </citation>
    <scope>NUCLEOTIDE SEQUENCE [LARGE SCALE GENOMIC DNA]</scope>
    <source>
        <strain evidence="1 2">PL171</strain>
    </source>
</reference>
<protein>
    <submittedName>
        <fullName evidence="1">Uncharacterized protein</fullName>
    </submittedName>
</protein>
<keyword evidence="2" id="KW-1185">Reference proteome</keyword>
<evidence type="ECO:0000313" key="1">
    <source>
        <dbReference type="EMBL" id="ORZ39164.1"/>
    </source>
</evidence>
<proteinExistence type="predicted"/>
<comment type="caution">
    <text evidence="1">The sequence shown here is derived from an EMBL/GenBank/DDBJ whole genome shotgun (WGS) entry which is preliminary data.</text>
</comment>